<name>A0A9W5QFV9_BACCE</name>
<comment type="caution">
    <text evidence="1">The sequence shown here is derived from an EMBL/GenBank/DDBJ whole genome shotgun (WGS) entry which is preliminary data.</text>
</comment>
<protein>
    <submittedName>
        <fullName evidence="1">Uncharacterized protein</fullName>
    </submittedName>
</protein>
<organism evidence="1 2">
    <name type="scientific">Bacillus cereus ISP2954</name>
    <dbReference type="NCBI Taxonomy" id="1053215"/>
    <lineage>
        <taxon>Bacteria</taxon>
        <taxon>Bacillati</taxon>
        <taxon>Bacillota</taxon>
        <taxon>Bacilli</taxon>
        <taxon>Bacillales</taxon>
        <taxon>Bacillaceae</taxon>
        <taxon>Bacillus</taxon>
        <taxon>Bacillus cereus group</taxon>
    </lineage>
</organism>
<gene>
    <name evidence="1" type="ORF">IGU_03745</name>
</gene>
<dbReference type="EMBL" id="AHEJ01000066">
    <property type="protein sequence ID" value="EOP62564.1"/>
    <property type="molecule type" value="Genomic_DNA"/>
</dbReference>
<dbReference type="Proteomes" id="UP000013989">
    <property type="component" value="Unassembled WGS sequence"/>
</dbReference>
<evidence type="ECO:0000313" key="1">
    <source>
        <dbReference type="EMBL" id="EOP62564.1"/>
    </source>
</evidence>
<proteinExistence type="predicted"/>
<sequence length="85" mass="10007">MNLNYKGTNNQGRAEWIESDLGEVMEEWQLNQYRPFVEFLQEHISRQLTKNELRTILWLSGFEQSSINNIMSIVSAAHEHGKNKK</sequence>
<dbReference type="RefSeq" id="WP_016090650.1">
    <property type="nucleotide sequence ID" value="NZ_KB976754.1"/>
</dbReference>
<reference evidence="1 2" key="1">
    <citation type="submission" date="2012-12" db="EMBL/GenBank/DDBJ databases">
        <title>The Genome Sequence of Bacillus cereus ISP2954.</title>
        <authorList>
            <consortium name="The Broad Institute Genome Sequencing Platform"/>
            <consortium name="The Broad Institute Genome Sequencing Center for Infectious Disease"/>
            <person name="Feldgarden M."/>
            <person name="Van der Auwera G.A."/>
            <person name="Mahillon J."/>
            <person name="Duprez V."/>
            <person name="Timmery S."/>
            <person name="Mattelet C."/>
            <person name="Dierick K."/>
            <person name="Sun M."/>
            <person name="Yu Z."/>
            <person name="Zhu L."/>
            <person name="Hu X."/>
            <person name="Shank E.B."/>
            <person name="Swiecicka I."/>
            <person name="Hansen B.M."/>
            <person name="Andrup L."/>
            <person name="Walker B."/>
            <person name="Young S.K."/>
            <person name="Zeng Q."/>
            <person name="Gargeya S."/>
            <person name="Fitzgerald M."/>
            <person name="Haas B."/>
            <person name="Abouelleil A."/>
            <person name="Alvarado L."/>
            <person name="Arachchi H.M."/>
            <person name="Berlin A.M."/>
            <person name="Chapman S.B."/>
            <person name="Dewar J."/>
            <person name="Goldberg J."/>
            <person name="Griggs A."/>
            <person name="Gujja S."/>
            <person name="Hansen M."/>
            <person name="Howarth C."/>
            <person name="Imamovic A."/>
            <person name="Larimer J."/>
            <person name="McCowan C."/>
            <person name="Murphy C."/>
            <person name="Neiman D."/>
            <person name="Pearson M."/>
            <person name="Priest M."/>
            <person name="Roberts A."/>
            <person name="Saif S."/>
            <person name="Shea T."/>
            <person name="Sisk P."/>
            <person name="Sykes S."/>
            <person name="Wortman J."/>
            <person name="Nusbaum C."/>
            <person name="Birren B."/>
        </authorList>
    </citation>
    <scope>NUCLEOTIDE SEQUENCE [LARGE SCALE GENOMIC DNA]</scope>
    <source>
        <strain evidence="1 2">ISP2954</strain>
    </source>
</reference>
<evidence type="ECO:0000313" key="2">
    <source>
        <dbReference type="Proteomes" id="UP000013989"/>
    </source>
</evidence>
<dbReference type="AlphaFoldDB" id="A0A9W5QFV9"/>
<accession>A0A9W5QFV9</accession>